<evidence type="ECO:0000313" key="2">
    <source>
        <dbReference type="EMBL" id="QNE21337.1"/>
    </source>
</evidence>
<dbReference type="Proteomes" id="UP000515563">
    <property type="component" value="Chromosome"/>
</dbReference>
<proteinExistence type="predicted"/>
<dbReference type="AlphaFoldDB" id="A0A7G6X522"/>
<evidence type="ECO:0000313" key="3">
    <source>
        <dbReference type="Proteomes" id="UP000515563"/>
    </source>
</evidence>
<dbReference type="EMBL" id="CP043661">
    <property type="protein sequence ID" value="QNE21337.1"/>
    <property type="molecule type" value="Genomic_DNA"/>
</dbReference>
<gene>
    <name evidence="2" type="ORF">F1D05_29740</name>
</gene>
<name>A0A7G6X522_9ACTN</name>
<dbReference type="InterPro" id="IPR037523">
    <property type="entry name" value="VOC_core"/>
</dbReference>
<dbReference type="PROSITE" id="PS51819">
    <property type="entry name" value="VOC"/>
    <property type="match status" value="1"/>
</dbReference>
<feature type="domain" description="VOC" evidence="1">
    <location>
        <begin position="9"/>
        <end position="131"/>
    </location>
</feature>
<accession>A0A7G6X522</accession>
<reference evidence="3" key="1">
    <citation type="submission" date="2019-09" db="EMBL/GenBank/DDBJ databases">
        <title>Antimicrobial potential of Antarctic Bacteria.</title>
        <authorList>
            <person name="Benaud N."/>
            <person name="Edwards R.J."/>
            <person name="Ferrari B.C."/>
        </authorList>
    </citation>
    <scope>NUCLEOTIDE SEQUENCE [LARGE SCALE GENOMIC DNA]</scope>
    <source>
        <strain evidence="3">SPB151</strain>
    </source>
</reference>
<evidence type="ECO:0000259" key="1">
    <source>
        <dbReference type="PROSITE" id="PS51819"/>
    </source>
</evidence>
<sequence length="148" mass="16027">MTTNLTLTRVHHVLVPVTDIEASVRWYETVLRASRIERFDHHDESGALFAVILQLPGGGPMLQLRLDPSMATEVAGYSPVTYGVADRTALDGWVAHLDDNRVARSPIRTARIGAAVDFASPEGLVIRLYTDPVGGIDGVSFSEGSGDR</sequence>
<dbReference type="InterPro" id="IPR004360">
    <property type="entry name" value="Glyas_Fos-R_dOase_dom"/>
</dbReference>
<keyword evidence="3" id="KW-1185">Reference proteome</keyword>
<dbReference type="Gene3D" id="3.10.180.10">
    <property type="entry name" value="2,3-Dihydroxybiphenyl 1,2-Dioxygenase, domain 1"/>
    <property type="match status" value="1"/>
</dbReference>
<dbReference type="InterPro" id="IPR029068">
    <property type="entry name" value="Glyas_Bleomycin-R_OHBP_Dase"/>
</dbReference>
<protein>
    <submittedName>
        <fullName evidence="2">VOC family protein</fullName>
    </submittedName>
</protein>
<dbReference type="SUPFAM" id="SSF54593">
    <property type="entry name" value="Glyoxalase/Bleomycin resistance protein/Dihydroxybiphenyl dioxygenase"/>
    <property type="match status" value="1"/>
</dbReference>
<dbReference type="Pfam" id="PF00903">
    <property type="entry name" value="Glyoxalase"/>
    <property type="match status" value="1"/>
</dbReference>
<reference evidence="2 3" key="2">
    <citation type="journal article" date="2020" name="Microbiol. Resour. Announc.">
        <title>Antarctic desert soil bacteria exhibit high novel natural product potential, evaluated through long-read genome sequencing and comparative genomics.</title>
        <authorList>
            <person name="Benaud N."/>
            <person name="Edwards R.J."/>
            <person name="Amos T.G."/>
            <person name="D'Agostino P.M."/>
            <person name="Gutierrez-Chavez C."/>
            <person name="Montgomery K."/>
            <person name="Nicetic I."/>
            <person name="Ferrari B.C."/>
        </authorList>
    </citation>
    <scope>NUCLEOTIDE SEQUENCE [LARGE SCALE GENOMIC DNA]</scope>
    <source>
        <strain evidence="2 3">SPB151</strain>
    </source>
</reference>
<dbReference type="KEGG" id="kqi:F1D05_29740"/>
<dbReference type="RefSeq" id="WP_185443737.1">
    <property type="nucleotide sequence ID" value="NZ_CP043661.1"/>
</dbReference>
<organism evidence="2 3">
    <name type="scientific">Kribbella qitaiheensis</name>
    <dbReference type="NCBI Taxonomy" id="1544730"/>
    <lineage>
        <taxon>Bacteria</taxon>
        <taxon>Bacillati</taxon>
        <taxon>Actinomycetota</taxon>
        <taxon>Actinomycetes</taxon>
        <taxon>Propionibacteriales</taxon>
        <taxon>Kribbellaceae</taxon>
        <taxon>Kribbella</taxon>
    </lineage>
</organism>